<dbReference type="PROSITE" id="PS51257">
    <property type="entry name" value="PROKAR_LIPOPROTEIN"/>
    <property type="match status" value="1"/>
</dbReference>
<protein>
    <recommendedName>
        <fullName evidence="3">Lipopolysaccharide-assembly</fullName>
    </recommendedName>
</protein>
<reference evidence="1 2" key="1">
    <citation type="submission" date="2016-12" db="EMBL/GenBank/DDBJ databases">
        <title>Trade-off between light-utilization and light-protection in marine flavobacteria.</title>
        <authorList>
            <person name="Kumagai Y."/>
            <person name="Yoshizawa S."/>
            <person name="Kogure K."/>
            <person name="Iwasaki W."/>
        </authorList>
    </citation>
    <scope>NUCLEOTIDE SEQUENCE [LARGE SCALE GENOMIC DNA]</scope>
    <source>
        <strain evidence="1 2">NBRC 108759</strain>
    </source>
</reference>
<dbReference type="InterPro" id="IPR007485">
    <property type="entry name" value="LPS_assembly_LptE"/>
</dbReference>
<comment type="caution">
    <text evidence="1">The sequence shown here is derived from an EMBL/GenBank/DDBJ whole genome shotgun (WGS) entry which is preliminary data.</text>
</comment>
<dbReference type="RefSeq" id="WP_105017128.1">
    <property type="nucleotide sequence ID" value="NZ_MSCN01000001.1"/>
</dbReference>
<dbReference type="OrthoDB" id="9790776at2"/>
<gene>
    <name evidence="1" type="ORF">BTO18_15685</name>
</gene>
<sequence length="168" mass="18706">MKKKIFIAFLIISTIFLVGCGAYSFTGGNTGDAKTLQVDFFPNQAPLVEPVLTQRFTNDLQDLFTRQTNLTLTNANGDLYFSGEITDYRVTPMSGTSDQTAAQNRLTVTVNVRFVNKLNEKDDFEKTFSFYSDFAANAQLTGGVLDNALDEIVERITQDIFNASVAKW</sequence>
<proteinExistence type="predicted"/>
<organism evidence="1 2">
    <name type="scientific">Polaribacter porphyrae</name>
    <dbReference type="NCBI Taxonomy" id="1137780"/>
    <lineage>
        <taxon>Bacteria</taxon>
        <taxon>Pseudomonadati</taxon>
        <taxon>Bacteroidota</taxon>
        <taxon>Flavobacteriia</taxon>
        <taxon>Flavobacteriales</taxon>
        <taxon>Flavobacteriaceae</taxon>
    </lineage>
</organism>
<dbReference type="GO" id="GO:0043165">
    <property type="term" value="P:Gram-negative-bacterium-type cell outer membrane assembly"/>
    <property type="evidence" value="ECO:0007669"/>
    <property type="project" value="InterPro"/>
</dbReference>
<keyword evidence="2" id="KW-1185">Reference proteome</keyword>
<dbReference type="AlphaFoldDB" id="A0A2S7WSU2"/>
<evidence type="ECO:0000313" key="2">
    <source>
        <dbReference type="Proteomes" id="UP000238882"/>
    </source>
</evidence>
<name>A0A2S7WSU2_9FLAO</name>
<dbReference type="EMBL" id="MSCN01000001">
    <property type="protein sequence ID" value="PQJ80526.1"/>
    <property type="molecule type" value="Genomic_DNA"/>
</dbReference>
<evidence type="ECO:0008006" key="3">
    <source>
        <dbReference type="Google" id="ProtNLM"/>
    </source>
</evidence>
<evidence type="ECO:0000313" key="1">
    <source>
        <dbReference type="EMBL" id="PQJ80526.1"/>
    </source>
</evidence>
<dbReference type="GO" id="GO:0019867">
    <property type="term" value="C:outer membrane"/>
    <property type="evidence" value="ECO:0007669"/>
    <property type="project" value="InterPro"/>
</dbReference>
<dbReference type="Proteomes" id="UP000238882">
    <property type="component" value="Unassembled WGS sequence"/>
</dbReference>
<accession>A0A2S7WSU2</accession>
<dbReference type="Pfam" id="PF04390">
    <property type="entry name" value="LptE"/>
    <property type="match status" value="1"/>
</dbReference>